<feature type="compositionally biased region" description="Basic and acidic residues" evidence="1">
    <location>
        <begin position="228"/>
        <end position="252"/>
    </location>
</feature>
<feature type="non-terminal residue" evidence="3">
    <location>
        <position position="1"/>
    </location>
</feature>
<feature type="domain" description="Myb-like" evidence="2">
    <location>
        <begin position="46"/>
        <end position="112"/>
    </location>
</feature>
<feature type="region of interest" description="Disordered" evidence="1">
    <location>
        <begin position="1"/>
        <end position="42"/>
    </location>
</feature>
<dbReference type="PROSITE" id="PS50090">
    <property type="entry name" value="MYB_LIKE"/>
    <property type="match status" value="1"/>
</dbReference>
<feature type="compositionally biased region" description="Acidic residues" evidence="1">
    <location>
        <begin position="195"/>
        <end position="213"/>
    </location>
</feature>
<reference evidence="3" key="2">
    <citation type="journal article" date="2019" name="IMA Fungus">
        <title>Genome sequencing and comparison of five Tilletia species to identify candidate genes for the detection of regulated species infecting wheat.</title>
        <authorList>
            <person name="Nguyen H.D.T."/>
            <person name="Sultana T."/>
            <person name="Kesanakurti P."/>
            <person name="Hambleton S."/>
        </authorList>
    </citation>
    <scope>NUCLEOTIDE SEQUENCE</scope>
    <source>
        <strain evidence="3">DAOMC 236416</strain>
    </source>
</reference>
<organism evidence="3 4">
    <name type="scientific">Tilletia indica</name>
    <dbReference type="NCBI Taxonomy" id="43049"/>
    <lineage>
        <taxon>Eukaryota</taxon>
        <taxon>Fungi</taxon>
        <taxon>Dikarya</taxon>
        <taxon>Basidiomycota</taxon>
        <taxon>Ustilaginomycotina</taxon>
        <taxon>Exobasidiomycetes</taxon>
        <taxon>Tilletiales</taxon>
        <taxon>Tilletiaceae</taxon>
        <taxon>Tilletia</taxon>
    </lineage>
</organism>
<evidence type="ECO:0000313" key="4">
    <source>
        <dbReference type="Proteomes" id="UP000077521"/>
    </source>
</evidence>
<name>A0A8T8SDW1_9BASI</name>
<comment type="caution">
    <text evidence="3">The sequence shown here is derived from an EMBL/GenBank/DDBJ whole genome shotgun (WGS) entry which is preliminary data.</text>
</comment>
<sequence>MSSTSEAVAQSAAVVPANAAPDAPAPPKSRPSKSGAASGGKKECVWTVEEELAMLDVLEEDFKKGKAGDGGWKASTWMAVAAKVSALSKPDAAKAGPEKGLQECKNHFRNYMSNCWKELKQLFSLSGFGWDAEKGTVTAEKEAWDTLDTQKLKSLQKWKRKTCPWYERVDVFFSKSTATGSHARNFGAKAASKDNDDDEGDDEDTSSEEDDEKESGGDSGGSDDEDGAENKKDVKGKGKKREGAKSGTDNKRPRLSTSSKALTSIADGIHL</sequence>
<evidence type="ECO:0000313" key="3">
    <source>
        <dbReference type="EMBL" id="KAE8237523.1"/>
    </source>
</evidence>
<dbReference type="InterPro" id="IPR024752">
    <property type="entry name" value="Myb/SANT-like_dom"/>
</dbReference>
<dbReference type="EMBL" id="LWDF02001757">
    <property type="protein sequence ID" value="KAE8237523.1"/>
    <property type="molecule type" value="Genomic_DNA"/>
</dbReference>
<dbReference type="Pfam" id="PF12776">
    <property type="entry name" value="Myb_DNA-bind_3"/>
    <property type="match status" value="1"/>
</dbReference>
<dbReference type="PANTHER" id="PTHR46929:SF3">
    <property type="entry name" value="MYB_SANT-LIKE DOMAIN-CONTAINING PROTEIN"/>
    <property type="match status" value="1"/>
</dbReference>
<keyword evidence="4" id="KW-1185">Reference proteome</keyword>
<dbReference type="PANTHER" id="PTHR46929">
    <property type="entry name" value="EXPRESSED PROTEIN"/>
    <property type="match status" value="1"/>
</dbReference>
<feature type="region of interest" description="Disordered" evidence="1">
    <location>
        <begin position="187"/>
        <end position="271"/>
    </location>
</feature>
<protein>
    <recommendedName>
        <fullName evidence="2">Myb-like domain-containing protein</fullName>
    </recommendedName>
</protein>
<evidence type="ECO:0000259" key="2">
    <source>
        <dbReference type="PROSITE" id="PS50090"/>
    </source>
</evidence>
<dbReference type="InterPro" id="IPR001005">
    <property type="entry name" value="SANT/Myb"/>
</dbReference>
<accession>A0A8T8SDW1</accession>
<dbReference type="AlphaFoldDB" id="A0A8T8SDW1"/>
<dbReference type="Proteomes" id="UP000077521">
    <property type="component" value="Unassembled WGS sequence"/>
</dbReference>
<gene>
    <name evidence="3" type="ORF">A4X13_0g8754</name>
</gene>
<proteinExistence type="predicted"/>
<feature type="compositionally biased region" description="Low complexity" evidence="1">
    <location>
        <begin position="1"/>
        <end position="22"/>
    </location>
</feature>
<reference evidence="3" key="1">
    <citation type="submission" date="2016-04" db="EMBL/GenBank/DDBJ databases">
        <authorList>
            <person name="Nguyen H.D."/>
            <person name="Samba Siva P."/>
            <person name="Cullis J."/>
            <person name="Levesque C.A."/>
            <person name="Hambleton S."/>
        </authorList>
    </citation>
    <scope>NUCLEOTIDE SEQUENCE</scope>
    <source>
        <strain evidence="3">DAOMC 236416</strain>
    </source>
</reference>
<evidence type="ECO:0000256" key="1">
    <source>
        <dbReference type="SAM" id="MobiDB-lite"/>
    </source>
</evidence>